<keyword evidence="2" id="KW-1185">Reference proteome</keyword>
<accession>A0A0L6VRU3</accession>
<sequence length="230" mass="26148">METYNVLSTQELKGDGMKGKPSVVCIHKEIQSMIYHHVWEDNSQANEWKKELESFDCSSGAQSLPPSGKLDHIWNGPQILQDAHKFQLGTAMFLLGITLDFINGGFVFHQDQYFKLKLAEVNVTNFPPDSCPIDLSSHLSKASQTNQQQFLTFGTNYQPLIGSLNYLGIVTHQNLFFCEKTITALQFMKGPTNRSLSFVKQSQSTLLFFVNADWENCTTHKSRDDSWHFT</sequence>
<feature type="non-terminal residue" evidence="1">
    <location>
        <position position="230"/>
    </location>
</feature>
<evidence type="ECO:0000313" key="2">
    <source>
        <dbReference type="Proteomes" id="UP000037035"/>
    </source>
</evidence>
<gene>
    <name evidence="1" type="ORF">VP01_1145g1</name>
</gene>
<dbReference type="EMBL" id="LAVV01001621">
    <property type="protein sequence ID" value="KNZ63426.1"/>
    <property type="molecule type" value="Genomic_DNA"/>
</dbReference>
<dbReference type="VEuPathDB" id="FungiDB:VP01_1145g1"/>
<organism evidence="1 2">
    <name type="scientific">Puccinia sorghi</name>
    <dbReference type="NCBI Taxonomy" id="27349"/>
    <lineage>
        <taxon>Eukaryota</taxon>
        <taxon>Fungi</taxon>
        <taxon>Dikarya</taxon>
        <taxon>Basidiomycota</taxon>
        <taxon>Pucciniomycotina</taxon>
        <taxon>Pucciniomycetes</taxon>
        <taxon>Pucciniales</taxon>
        <taxon>Pucciniaceae</taxon>
        <taxon>Puccinia</taxon>
    </lineage>
</organism>
<reference evidence="1 2" key="1">
    <citation type="submission" date="2015-08" db="EMBL/GenBank/DDBJ databases">
        <title>Next Generation Sequencing and Analysis of the Genome of Puccinia sorghi L Schw, the Causal Agent of Maize Common Rust.</title>
        <authorList>
            <person name="Rochi L."/>
            <person name="Burguener G."/>
            <person name="Darino M."/>
            <person name="Turjanski A."/>
            <person name="Kreff E."/>
            <person name="Dieguez M.J."/>
            <person name="Sacco F."/>
        </authorList>
    </citation>
    <scope>NUCLEOTIDE SEQUENCE [LARGE SCALE GENOMIC DNA]</scope>
    <source>
        <strain evidence="1 2">RO10H11247</strain>
    </source>
</reference>
<dbReference type="AlphaFoldDB" id="A0A0L6VRU3"/>
<evidence type="ECO:0000313" key="1">
    <source>
        <dbReference type="EMBL" id="KNZ63426.1"/>
    </source>
</evidence>
<dbReference type="Proteomes" id="UP000037035">
    <property type="component" value="Unassembled WGS sequence"/>
</dbReference>
<name>A0A0L6VRU3_9BASI</name>
<proteinExistence type="predicted"/>
<protein>
    <recommendedName>
        <fullName evidence="3">Reverse transcriptase Ty1/copia-type domain-containing protein</fullName>
    </recommendedName>
</protein>
<evidence type="ECO:0008006" key="3">
    <source>
        <dbReference type="Google" id="ProtNLM"/>
    </source>
</evidence>
<comment type="caution">
    <text evidence="1">The sequence shown here is derived from an EMBL/GenBank/DDBJ whole genome shotgun (WGS) entry which is preliminary data.</text>
</comment>